<dbReference type="EMBL" id="AP011532">
    <property type="protein sequence ID" value="BAI61351.1"/>
    <property type="molecule type" value="Genomic_DNA"/>
</dbReference>
<name>D1YY29_METPS</name>
<reference evidence="4" key="3">
    <citation type="journal article" date="2011" name="PLoS ONE">
        <title>Genome sequence of a mesophilic hydrogenotrophic methanogen Methanocella paludicola, the first cultivated representative of the order Methanocellales.</title>
        <authorList>
            <person name="Sakai S."/>
            <person name="Takaki Y."/>
            <person name="Shimamura S."/>
            <person name="Sekine M."/>
            <person name="Tajima T."/>
            <person name="Kosugi H."/>
            <person name="Ichikawa N."/>
            <person name="Tasumi E."/>
            <person name="Hiraki A.T."/>
            <person name="Shimizu A."/>
            <person name="Kato Y."/>
            <person name="Nishiko R."/>
            <person name="Mori K."/>
            <person name="Fujita N."/>
            <person name="Imachi H."/>
            <person name="Takai K."/>
        </authorList>
    </citation>
    <scope>NUCLEOTIDE SEQUENCE [LARGE SCALE GENOMIC DNA]</scope>
    <source>
        <strain evidence="4">DSM 17711 / JCM 13418 / NBRC 101707 / SANAE</strain>
    </source>
</reference>
<dbReference type="STRING" id="304371.MCP_1279"/>
<dbReference type="Proteomes" id="UP000001882">
    <property type="component" value="Chromosome"/>
</dbReference>
<evidence type="ECO:0000313" key="3">
    <source>
        <dbReference type="EMBL" id="BAI61351.1"/>
    </source>
</evidence>
<feature type="transmembrane region" description="Helical" evidence="1">
    <location>
        <begin position="214"/>
        <end position="232"/>
    </location>
</feature>
<organism evidence="3 4">
    <name type="scientific">Methanocella paludicola (strain DSM 17711 / JCM 13418 / NBRC 101707 / SANAE)</name>
    <dbReference type="NCBI Taxonomy" id="304371"/>
    <lineage>
        <taxon>Archaea</taxon>
        <taxon>Methanobacteriati</taxon>
        <taxon>Methanobacteriota</taxon>
        <taxon>Stenosarchaea group</taxon>
        <taxon>Methanomicrobia</taxon>
        <taxon>Methanocellales</taxon>
        <taxon>Methanocellaceae</taxon>
        <taxon>Methanocella</taxon>
    </lineage>
</organism>
<dbReference type="PANTHER" id="PTHR39430">
    <property type="entry name" value="MEMBRANE-ASSOCIATED PROTEASE-RELATED"/>
    <property type="match status" value="1"/>
</dbReference>
<dbReference type="PANTHER" id="PTHR39430:SF1">
    <property type="entry name" value="PROTEASE"/>
    <property type="match status" value="1"/>
</dbReference>
<keyword evidence="1" id="KW-1133">Transmembrane helix</keyword>
<reference evidence="3 4" key="1">
    <citation type="journal article" date="2007" name="Appl. Environ. Microbiol.">
        <title>Isolation of key methanogens for global methane emission from rice paddy fields: a novel isolate affiliated with the clone cluster rice cluster I.</title>
        <authorList>
            <person name="Sakai S."/>
            <person name="Imachi H."/>
            <person name="Sekiguchi Y."/>
            <person name="Ohashi A."/>
            <person name="Harada H."/>
            <person name="Kamagata Y."/>
        </authorList>
    </citation>
    <scope>NUCLEOTIDE SEQUENCE [LARGE SCALE GENOMIC DNA]</scope>
    <source>
        <strain evidence="4">DSM 17711 / JCM 13418 / NBRC 101707 / SANAE</strain>
    </source>
</reference>
<dbReference type="GO" id="GO:0080120">
    <property type="term" value="P:CAAX-box protein maturation"/>
    <property type="evidence" value="ECO:0007669"/>
    <property type="project" value="UniProtKB-ARBA"/>
</dbReference>
<dbReference type="eggNOG" id="arCOG02767">
    <property type="taxonomic scope" value="Archaea"/>
</dbReference>
<dbReference type="Pfam" id="PF02517">
    <property type="entry name" value="Rce1-like"/>
    <property type="match status" value="1"/>
</dbReference>
<feature type="transmembrane region" description="Helical" evidence="1">
    <location>
        <begin position="115"/>
        <end position="137"/>
    </location>
</feature>
<dbReference type="AlphaFoldDB" id="D1YY29"/>
<evidence type="ECO:0000256" key="1">
    <source>
        <dbReference type="SAM" id="Phobius"/>
    </source>
</evidence>
<feature type="transmembrane region" description="Helical" evidence="1">
    <location>
        <begin position="17"/>
        <end position="43"/>
    </location>
</feature>
<evidence type="ECO:0000313" key="4">
    <source>
        <dbReference type="Proteomes" id="UP000001882"/>
    </source>
</evidence>
<feature type="transmembrane region" description="Helical" evidence="1">
    <location>
        <begin position="55"/>
        <end position="86"/>
    </location>
</feature>
<feature type="transmembrane region" description="Helical" evidence="1">
    <location>
        <begin position="288"/>
        <end position="311"/>
    </location>
</feature>
<dbReference type="GO" id="GO:0004175">
    <property type="term" value="F:endopeptidase activity"/>
    <property type="evidence" value="ECO:0007669"/>
    <property type="project" value="UniProtKB-ARBA"/>
</dbReference>
<sequence length="323" mass="34992">MASPIAKNEKFMTGLKLVILFVIIMIAAFATNAAVIIGINVYYHAAIQDSQQAAIAIAAALGNIWVTFAILLLQNAAFIFVSWLFLTKVDKIKFSWKEFGLDIRRETPKQILSGLGFNLFLTIPLFGILLLIGAVSFEAFGITSFSLTAIALSFVLMAIGTLAIGFGEEILFRGYVQNMLTKKYGILWALPIASIFFVAVHVLPKFITGSVEPLYFLSIFPIALILGYLFYATKSLWASVAFHAFEDFIVLALVAFGKPAAGTAPLVMLSAPIDIVTSGVKLGNWGDAVGLTIGAALFIAMVSYFSNAYLLNKKSSGDSRSRI</sequence>
<keyword evidence="1" id="KW-0472">Membrane</keyword>
<feature type="transmembrane region" description="Helical" evidence="1">
    <location>
        <begin position="184"/>
        <end position="202"/>
    </location>
</feature>
<dbReference type="InterPro" id="IPR003675">
    <property type="entry name" value="Rce1/LyrA-like_dom"/>
</dbReference>
<proteinExistence type="predicted"/>
<feature type="transmembrane region" description="Helical" evidence="1">
    <location>
        <begin position="149"/>
        <end position="172"/>
    </location>
</feature>
<reference evidence="3 4" key="2">
    <citation type="journal article" date="2008" name="Int. J. Syst. Evol. Microbiol.">
        <title>Methanocella paludicola gen. nov., sp. nov., a methane-producing archaeon, the first isolate of the lineage 'Rice Cluster I', and proposal of the new archaeal order Methanocellales ord. nov.</title>
        <authorList>
            <person name="Sakai S."/>
            <person name="Imachi H."/>
            <person name="Hanada S."/>
            <person name="Ohashi A."/>
            <person name="Harada H."/>
            <person name="Kamagata Y."/>
        </authorList>
    </citation>
    <scope>NUCLEOTIDE SEQUENCE [LARGE SCALE GENOMIC DNA]</scope>
    <source>
        <strain evidence="4">DSM 17711 / JCM 13418 / NBRC 101707 / SANAE</strain>
    </source>
</reference>
<feature type="transmembrane region" description="Helical" evidence="1">
    <location>
        <begin position="244"/>
        <end position="268"/>
    </location>
</feature>
<evidence type="ECO:0000259" key="2">
    <source>
        <dbReference type="Pfam" id="PF02517"/>
    </source>
</evidence>
<feature type="domain" description="CAAX prenyl protease 2/Lysostaphin resistance protein A-like" evidence="2">
    <location>
        <begin position="153"/>
        <end position="248"/>
    </location>
</feature>
<protein>
    <recommendedName>
        <fullName evidence="2">CAAX prenyl protease 2/Lysostaphin resistance protein A-like domain-containing protein</fullName>
    </recommendedName>
</protein>
<keyword evidence="1" id="KW-0812">Transmembrane</keyword>
<dbReference type="KEGG" id="mpd:MCP_1279"/>
<gene>
    <name evidence="3" type="ordered locus">MCP_1279</name>
</gene>
<keyword evidence="4" id="KW-1185">Reference proteome</keyword>
<accession>D1YY29</accession>
<dbReference type="InParanoid" id="D1YY29"/>